<gene>
    <name evidence="2" type="ORF">ONZ51_g11711</name>
</gene>
<accession>A0AAD7X5K9</accession>
<evidence type="ECO:0000313" key="3">
    <source>
        <dbReference type="Proteomes" id="UP001215151"/>
    </source>
</evidence>
<proteinExistence type="predicted"/>
<organism evidence="2 3">
    <name type="scientific">Trametes cubensis</name>
    <dbReference type="NCBI Taxonomy" id="1111947"/>
    <lineage>
        <taxon>Eukaryota</taxon>
        <taxon>Fungi</taxon>
        <taxon>Dikarya</taxon>
        <taxon>Basidiomycota</taxon>
        <taxon>Agaricomycotina</taxon>
        <taxon>Agaricomycetes</taxon>
        <taxon>Polyporales</taxon>
        <taxon>Polyporaceae</taxon>
        <taxon>Trametes</taxon>
    </lineage>
</organism>
<protein>
    <recommendedName>
        <fullName evidence="1">Reverse transcriptase Ty1/copia-type domain-containing protein</fullName>
    </recommendedName>
</protein>
<evidence type="ECO:0000259" key="1">
    <source>
        <dbReference type="Pfam" id="PF07727"/>
    </source>
</evidence>
<dbReference type="Proteomes" id="UP001215151">
    <property type="component" value="Unassembled WGS sequence"/>
</dbReference>
<dbReference type="InterPro" id="IPR043502">
    <property type="entry name" value="DNA/RNA_pol_sf"/>
</dbReference>
<dbReference type="CDD" id="cd09272">
    <property type="entry name" value="RNase_HI_RT_Ty1"/>
    <property type="match status" value="1"/>
</dbReference>
<dbReference type="PANTHER" id="PTHR11439">
    <property type="entry name" value="GAG-POL-RELATED RETROTRANSPOSON"/>
    <property type="match status" value="1"/>
</dbReference>
<comment type="caution">
    <text evidence="2">The sequence shown here is derived from an EMBL/GenBank/DDBJ whole genome shotgun (WGS) entry which is preliminary data.</text>
</comment>
<dbReference type="AlphaFoldDB" id="A0AAD7X5K9"/>
<dbReference type="SUPFAM" id="SSF56672">
    <property type="entry name" value="DNA/RNA polymerases"/>
    <property type="match status" value="1"/>
</dbReference>
<feature type="domain" description="Reverse transcriptase Ty1/copia-type" evidence="1">
    <location>
        <begin position="4"/>
        <end position="233"/>
    </location>
</feature>
<evidence type="ECO:0000313" key="2">
    <source>
        <dbReference type="EMBL" id="KAJ8457134.1"/>
    </source>
</evidence>
<sequence length="475" mass="53541">MHGKPVFRLKRNELGEPVRFKARWVCKGYEAVWGQDYHRTTSPTMRMESFRVLLHLAAALNWEILQLDVKTAFLHGLLPADEICYMEQPRGFEEPGKETWVWELVKGLYGLPHGGHNWYLTMYKYLESIGFRRLPCEYCLFIRTTSDGTVITGIHVDDFLPITSTVLAGSRFKEELRKVWTITDLGEARFCVGIAIERDRSARTVSISQTALIDRIIEQFGLADAHPVSTPMESSCHLTRPTAPLSDDDKTAARAWPYRALVGSLNYVAVGSRPDISFAVQQLSQFLDCYGRPHWEAAKRVVRYLKGTRDLALHLGGSRPAFLLGYSDSDWAGCHDSRRSIGGYCCSLGSGMISWSARKQAIVTTSSTEAEYIAASETARDLVWLRSVLSELGFKQSHPSPMCVDNTGAIDLSGDPSHHSRTKHIDIKYHLLRDYCENGSIFVRWIPSKDNTADIFTKPLPGPQFTTLRGYLGLR</sequence>
<dbReference type="EMBL" id="JAPEVG010000594">
    <property type="protein sequence ID" value="KAJ8457134.1"/>
    <property type="molecule type" value="Genomic_DNA"/>
</dbReference>
<name>A0AAD7X5K9_9APHY</name>
<dbReference type="Pfam" id="PF07727">
    <property type="entry name" value="RVT_2"/>
    <property type="match status" value="1"/>
</dbReference>
<dbReference type="PANTHER" id="PTHR11439:SF463">
    <property type="entry name" value="REVERSE TRANSCRIPTASE TY1_COPIA-TYPE DOMAIN-CONTAINING PROTEIN"/>
    <property type="match status" value="1"/>
</dbReference>
<reference evidence="2" key="1">
    <citation type="submission" date="2022-11" db="EMBL/GenBank/DDBJ databases">
        <title>Genome Sequence of Cubamyces cubensis.</title>
        <authorList>
            <person name="Buettner E."/>
        </authorList>
    </citation>
    <scope>NUCLEOTIDE SEQUENCE</scope>
    <source>
        <strain evidence="2">MPL-01</strain>
    </source>
</reference>
<keyword evidence="3" id="KW-1185">Reference proteome</keyword>
<dbReference type="InterPro" id="IPR013103">
    <property type="entry name" value="RVT_2"/>
</dbReference>